<dbReference type="InterPro" id="IPR020806">
    <property type="entry name" value="PKS_PP-bd"/>
</dbReference>
<evidence type="ECO:0000313" key="7">
    <source>
        <dbReference type="Proteomes" id="UP001480595"/>
    </source>
</evidence>
<dbReference type="InterPro" id="IPR010071">
    <property type="entry name" value="AA_adenyl_dom"/>
</dbReference>
<dbReference type="Gene3D" id="3.30.300.30">
    <property type="match status" value="5"/>
</dbReference>
<dbReference type="Pfam" id="PF00668">
    <property type="entry name" value="Condensation"/>
    <property type="match status" value="7"/>
</dbReference>
<dbReference type="Gene3D" id="3.40.50.12780">
    <property type="entry name" value="N-terminal domain of ligase-like"/>
    <property type="match status" value="7"/>
</dbReference>
<gene>
    <name evidence="6" type="ORF">PG994_013094</name>
</gene>
<dbReference type="InterPro" id="IPR036736">
    <property type="entry name" value="ACP-like_sf"/>
</dbReference>
<dbReference type="PROSITE" id="PS50075">
    <property type="entry name" value="CARRIER"/>
    <property type="match status" value="4"/>
</dbReference>
<keyword evidence="7" id="KW-1185">Reference proteome</keyword>
<dbReference type="SUPFAM" id="SSF56801">
    <property type="entry name" value="Acetyl-CoA synthetase-like"/>
    <property type="match status" value="6"/>
</dbReference>
<feature type="domain" description="Carrier" evidence="5">
    <location>
        <begin position="4953"/>
        <end position="5029"/>
    </location>
</feature>
<dbReference type="SUPFAM" id="SSF47336">
    <property type="entry name" value="ACP-like"/>
    <property type="match status" value="5"/>
</dbReference>
<dbReference type="NCBIfam" id="NF003417">
    <property type="entry name" value="PRK04813.1"/>
    <property type="match status" value="8"/>
</dbReference>
<dbReference type="Proteomes" id="UP001480595">
    <property type="component" value="Unassembled WGS sequence"/>
</dbReference>
<dbReference type="CDD" id="cd19542">
    <property type="entry name" value="CT_NRPS-like"/>
    <property type="match status" value="2"/>
</dbReference>
<dbReference type="Gene3D" id="3.30.559.10">
    <property type="entry name" value="Chloramphenicol acetyltransferase-like domain"/>
    <property type="match status" value="6"/>
</dbReference>
<dbReference type="CDD" id="cd19545">
    <property type="entry name" value="FUM14_C_NRPS-like"/>
    <property type="match status" value="4"/>
</dbReference>
<comment type="caution">
    <text evidence="6">The sequence shown here is derived from an EMBL/GenBank/DDBJ whole genome shotgun (WGS) entry which is preliminary data.</text>
</comment>
<dbReference type="EMBL" id="JAQQWL010000013">
    <property type="protein sequence ID" value="KAK8042611.1"/>
    <property type="molecule type" value="Genomic_DNA"/>
</dbReference>
<dbReference type="Gene3D" id="3.30.559.30">
    <property type="entry name" value="Nonribosomal peptide synthetase, condensation domain"/>
    <property type="match status" value="7"/>
</dbReference>
<dbReference type="CDD" id="cd05918">
    <property type="entry name" value="A_NRPS_SidN3_like"/>
    <property type="match status" value="6"/>
</dbReference>
<dbReference type="InterPro" id="IPR023213">
    <property type="entry name" value="CAT-like_dom_sf"/>
</dbReference>
<evidence type="ECO:0000313" key="6">
    <source>
        <dbReference type="EMBL" id="KAK8042611.1"/>
    </source>
</evidence>
<feature type="domain" description="Carrier" evidence="5">
    <location>
        <begin position="2987"/>
        <end position="3063"/>
    </location>
</feature>
<dbReference type="RefSeq" id="XP_066709464.1">
    <property type="nucleotide sequence ID" value="XM_066864503.1"/>
</dbReference>
<protein>
    <recommendedName>
        <fullName evidence="5">Carrier domain-containing protein</fullName>
    </recommendedName>
</protein>
<dbReference type="InterPro" id="IPR042099">
    <property type="entry name" value="ANL_N_sf"/>
</dbReference>
<proteinExistence type="inferred from homology"/>
<reference evidence="6 7" key="1">
    <citation type="submission" date="2023-01" db="EMBL/GenBank/DDBJ databases">
        <title>Analysis of 21 Apiospora genomes using comparative genomics revels a genus with tremendous synthesis potential of carbohydrate active enzymes and secondary metabolites.</title>
        <authorList>
            <person name="Sorensen T."/>
        </authorList>
    </citation>
    <scope>NUCLEOTIDE SEQUENCE [LARGE SCALE GENOMIC DNA]</scope>
    <source>
        <strain evidence="6 7">CBS 135458</strain>
    </source>
</reference>
<evidence type="ECO:0000256" key="1">
    <source>
        <dbReference type="ARBA" id="ARBA00022450"/>
    </source>
</evidence>
<feature type="domain" description="Carrier" evidence="5">
    <location>
        <begin position="6033"/>
        <end position="6110"/>
    </location>
</feature>
<dbReference type="NCBIfam" id="TIGR01733">
    <property type="entry name" value="AA-adenyl-dom"/>
    <property type="match status" value="2"/>
</dbReference>
<dbReference type="Pfam" id="PF00550">
    <property type="entry name" value="PP-binding"/>
    <property type="match status" value="5"/>
</dbReference>
<dbReference type="SMART" id="SM00823">
    <property type="entry name" value="PKS_PP"/>
    <property type="match status" value="4"/>
</dbReference>
<sequence length="6561" mass="722727">MAISGNDCTFCCLQHGSRYRHDSILSLCLSTATFFDAVVVNEIARSYSLMEGPSDPKANTGAVPHAVSFSDGGMSSAELLDVDVDEYRIDSSCDEYNSTCQTWVRAAWAILLRKLDRSDTVLFQETLVKDGNTQSIGDGETFISVVLEEEAKIPDVFRLVQAGNQPMSHQGPETKHEVPLLRFWHLVQDEDAPAEAQQYHTGAEHVKTATMILDAFRYKNRLSLRTYGGRSNLGKIDATHVVSMFKTIIHYLLQGSKLKLSEMDLWNSVSFESVEKWNKHPPSKVDLCVHTMIAQQFQLQPSAPAVCAWDGELSYSELDLLSNALASRLAGLGVGPETFVPVFLPKSKWTPVAMTAIMRAGGAFVLLEPSHPIGRLQEMCLSLQASLVVTLGRLSPTARALAPTVFELDMEPMSLASTALQHPNETRPQNSVYAVFTSGSTGKPKAVVIEHTSFASSARAHIGPLRLSPSSRVFQFSSYAFDVSIADHLSTLIAGGCICIPSEEDRSDILRAMVQLQVNWAHLTPSVLSLLSPEAVPGLQTLVLIGEPMSEKDVRTWYSRVHMISAYGPAECSVVSTVQDLVSFDAPGNIGCGTGARCWVVDPADTHKLLPVGLVGELLLEGPILAREYLNDPEKSAASFVSDLRWAIQSSCAPLGRMLHTCKDEADSYLFVLKLHHAVYDGWSLPLVLNQVWSAYNGSTACSRPFTPFIEHVQHSRKSRSRDFWMAYFQDFDAQIFPGLPHGASTPLPSLSLEKSVHLSSQSFVGVTLSTILELSWAITLGQHTASNNVVFGLVVSGRSAMVDGISDMTGPTIATVPIRILLDSLSSVESQLREVQRNSVEMIPFEQTALQYIAQFGTDCQTACQFQNLLVIQPRQETETPALFCDQVSKGVDFNTYGLTMLCHPETSSLRLEARFDPDMVAVNTVQRMLELFSLVIKQVARDSEKMLRDLQLITGEDMACLEKWNTTSSPRQDALIHHLISQRRHESPEAPAVDAWDGSLTYAELDDLSSRLAVQLTSYDIGPESFVLLLFDKSLWTTVAMLGVMKAGGAFVLLDPSHPQAELEEISRAVEGNLVICSAENHSTGSILAATVVVIGGGDDDDSIRTGAGAAFGYSNPAVTPRNAAYVAFTSGSTGRPKGVVIEHASFCTSAIAHGTAMSMGKSSRVLQFAAYAFDVSVSDNLTTLIFGGCICVPSEMQHRNNLAATACEMKVSWANLTPSTSRILHPRDVLTLKTLVLSGESMSKKDIETWSPALHLAGSYGPAECSVKCLVRGRITAGSDPYNLGNTTGGTCWIVQRNDPCALVPIGCVGDILVEAPDWITKFRHDRDPGRVYLTGDLAQYCSDGTVHYIGRKDTQVKLRGQRIELQEVEHHLSQTVEDWKAVVAEVVTPPGREYPVLVAFISQDRPERANYLALMDGVNHGIFIIFDDNMREQIRQAEVRLTQVVPGYMIPSLFIFLESLPLTKSGKADRRRLRKALGALSREAVSKYSSSARQTRSPATSDEALLREVFSTVLNLPLTSIGVDDNFFHIGGDSITAIQLVTACRARNVTVTVQDIFRQKTIALMVSHLSHQPDSRYKAKLENKEDHMPSPLSPIQQLFFQTAPRGQNHYCQSFFLGLSRPVMEKELRNAIEHLLHRHDMLRARFQMNASGSWEQTSNDDIGSSYVLSSHDLRSREQVFPIAMAAQKSMDISQGPVSAAALLSIEGDGCYLYMVAHHLIIDLVSWRILLGQLDVLLRGGLLPPYRSSTFETWCKLSKEYSEEHLSPSKAFPSKIALIDSDYWGMKNRPNLHRDVEHVEFSFNKSESSALLGRCNQAFRTQPVEIATDDRASFPAILKQVKDGRRLIPRNGWSYFNSRHFNSKGRGQFGPHFPVEILFNYEGIYQQLERGDSLLQHIDWSPRGVADAAEDMDRFALIVVTTTVVHSTIKFSFAYNRYMRQGSELLRNWEYNCKTVLEDAASSLPHIQPLLTLSDFPLLPVTYDELDELVSDELPRHQVTTIPNCIQDIYPCSPMQQGVQVSQSRDPSLYQLQTTWEVVPTDGKSPIQLHLLQAAWNSIVKRHDILRTVLIRGQNHGYPSSFQVVLAQHAPRIRMLEHIPDNELASVAEGQLGFEEGQPPHSLTLCQTYSGKTVIIFKISHALIDGSSTWNLLQELSYGYGSELPGRPTCPYSAYISYLADYPIAPSLDYWRDYLSNMLPCHFPSLRDDFVKTGRTRRYQYMPLHFRKSAEYQGFCRRMGVTIANLFQLAWALVLRLYTGMDSVCFGYILSGRDIPLPHIESAIGPFINMLVSRLDLKPASSMASLLRNCQYDYGLSLPYQHCTIAEITQAIGVDGPLFNTVMSLQHLVPRDESIVPQIKFRCIDRHEPMEYAIGVHIYVHGTSTEGSLRFWDDELSWDNAKALASVFDESLSMVVANPGRDVHDLQPWGHLRDAEVYAPVATSKARVEDLIVERCREKPSAPAVCEWDGDFTYSQLNCLSSKLASHLISQRIRPESFVPILMEKSRLVTVAIVGVVKSGAGFLLLDPSYPISRLREMCKAVGARSFISLTSLSVASTLAGALHLTPGNDETAWRAGTPESARLVLHPENALYAVFTSGSTGAPKIVVVEHRAFASSTIANIPALNISSSTRAFQFSSHAFDVSVSDHLFTLIAGGCICISLGIRVNRGHCRCHQQIGCKLGTPNPVCTEAVAESSGFTRSQDPGSDWRAHVKTGYSPMVGRDKTDMFVRTSRVLRCDSSATRHFSGFPPRNIGHATAATCWVVDPTNPEWLVPPGAVGELLIEGPILARGYLNDEEKTAASFLDNVPWLVKIRHHPDSLPRLYRSGDLVRRNLDGSLTFIGRKDTQVKIRGQRVELGEIETHVHQCLPTATAVLVDTLSLPQGSEESQILACFVLPDYGRMPENGANQFTEYSELFLADIALVESQLADNLPAHMLPAIYIPLSFLPTTQSGKTDRERIRLEAGRLYGDIVKSYDLAVSGHQQRPTSGHESTLLKLMAKVLKLAPTLLHQVSNFFRLGGESIKAIELCALVRDNGMGLLIADVFRHPTVSQLAPKVRLIGNGAPHEAPCPFSLMADLDSLESLIELAALSCGVPVPLLPYVKQILFDVGENVEIELLQAAWIAVANANAILRTRLVHFEEYGTFQVVLDHIATWETYRTEQEYFNDALQTQIDFGDPLMRLNTVGDSSEKGRRLIAITLHHAVYDSWTLPLIFNQVQMAYSGARLPLRPFSPYIEFQCQPCLGANDFWKNQLAGLETEHFPSMPTPEIMPKPGTSRGKYCSLPQTRESMYTVSTQIRLAWALLLSQYTGSEDVVFGTTVSGRQVPIRGIENLTGPTISTVPLRVKLQSSDSVEENLRRLRTLSSEAFEACQFQNLLVVQPRAAPTTFSGLLHEVTGQATSPTAAFGSVPLTLVCELDDSGVHFEAIFDEGILDGTQVDYVLHQLCHVLQQIYLRPAACLSQVDFLDAPTWKFLKQWNGTLPEATRKCAHDLILEQCVRRPVATAITAWDGELTYGELDDLSIKFVAQLSALDSIGLTYISIYSEKSKWVTVAMLAVLRIGKAFVLLDPSHPTERLSSICRQINAKHVISSARLASLAHELASKVTVIGDRLSSCGHLASELPRVDPDQPIYAVFTSGTTGRPKGVIISHSSYCTSATAHIKAFSLHSGSRVLQFASYSFDASIVEIVSTLLAGGCVCVPSEDERYNLAELVSQYRVNWLHLTPTVAQLLDPCVVPSTSTLVLVGEAMTEANVALWAHHVSLICAHGPAEYSICSTVETGILPGADSCIIGRACGGGDLVQYHPSGSIRYIGRKDAQVKLRGQRIEPTEIELKVSKCFPGARDVLVDVLYPAGPVPDPILGAFIQLNNARLARNQANPQDTRETESPFARVSHEFQHNSAAARETLQNILPTFMIPTRFFQVTHMPFTLSGKRDRAKLKSITSAWPPSVWNKYRAVESTKGQPSSASEIHLQEMVGQVLGLEPENVDMDSTFFRVGGDSIKAMKLGVGPKAPGVAEAEAPISIFGLLGSDECRASVVAAALEHCQISAEQVEDIYPCTPLQEGLMALALKEPGKFVARFVYRLPPWIELPRFREAWELSAAANPILRSRIMQHESGGTYQVVVRERLDWQLKNSHETFTLGDRMCHLLITETTDGFIQFVLRLHHALYDGWSLALLLAQVEKAYGGLRPKLRDSRPFIRFTLQNNNDATTESFWRSRLAGYDPRVFPVVPSLKYQVAVNDTLDLSVPMRAGTLQDSTPSVLFYAVFGLTVMGRNAPRVQINPEKKIREMLQTIQEQYALAIPFEHTGLQNIRRFSTDAQLACSFQNMLVIQADYSHENNQGSKIFEESSEEAHVHGAFDIYPLTALCTLGRDCIQVQIRFDDHLLTQRQAQGIIHHLSYIIQEACTNPGRMVGDLMAMPPEDLRQLGEWNSARPPDIRACIHNLIESNFLARPGMLAITAWDGDFTYQELDELSSRLSTHLMGLGVAVDTYIPVVFEKSRWVIVAIMGILRVGAAFVLVDPEQPSKRMRDIVARTGAELALASEALTPLALGFVQNIVTVSEATYNLEATTNRVDSGVRPHNAAYAVFTSGTTGVPKGVVIEHASYCTAAMGLQASLHIDENTMAFQFASFAFDVSISDILTTLIAGGCICMPSDYDRLNNLATSMQNFGVNWVHITPSVLRLLSPDDLTNVQTIVVSGEPMVSADVTLWASHVRLINAYGPAECSVDCSVQANISKDSDPRDVGFAVGGACWIVDPQNYECLLPIGGVGELLIEGTIVGRGYLNEPAKTKESFVQDPQWLLHFRSQSSGNRFYKTGDLVQYTPTGSMRFLGRKDTQIKLHGQRIELSEVELNVRASFSGAQDVVVELCNQGRSGFFLPATDEFRRQVFQVRAHIQGVLPQIMSPAMYLPLSQVPLTVSGKVNRRLLRGEFSKLSRNEQEAYDFVEVDGQGGLSTEERALQHRVAIVLGRRPEEIAMSKSFMVLGGDSITAMKLVAMSRKDGMVISVANVFRASTLLDLVACTVPQPVIGNQKSAEPFPCFVDEAQESEVLRLAMLFYRVAKDQIEDIYPCTALQEGLLLLTAKEDAEAYIAHFSFRLCRGVDISQLQKAWEAVVEANAILRTRVVHSDVSGSFQVVIRKSNKSPCVVLPKNPRMGFGTPLVYTTFKKGPEAEDYFFGLEIHHALYDEWSLPLLLGQLCSAYQNHPLPNHSFQPFVSYAQQQMEDAGYFWANRLKGFHGHVYPPLPSRNYKPMPSASLCHSIPMYRLRLKSRATLSTKLQLAWSVVQADYAGSPDIVYGLTVSGRRAAVAHIEQMTGPTIATIPVRFCLDPNELCADALDRIQNDAIMAVPFEQMGLQYIGKLGEAEAAACRFQTLFICGSAQETEYASDLLSDCVKSSAPHAFSMYALSIHCEETEEALTVTAKFDPELIPTSLMGRILESFEHVATMISAESSLPVSAIRSLSSAHESALAEWNRRVPEAVDFCVHDLIDRCFHETPDAPAVHAWDGTLTYHELDLHSVTLAAKLADIGIVPEDFVPLCFEKSVWAIVAVLAAMRAGGAFVLLDASFPPKRLQDICRQLRPKVVIVSSQNSGLAVGLAPRWICLGSDGPEPIISSTVDQIRDADDICTRSEPSGLEKPKPKPHHALYAVFTSGSTGSPKGAVVTHRAFATSATALSAAFGTSSQTRSFQFSSYAFDVSIADILVTLISGGCVCVPSDAQRQGDIAASIRALRSNWVHLTPSVVRLLSPSQIPSVKTLVLSGETMAKAEISTWAEQVNLIDAYGPAECSVDCCIRSPVKIGTNVADIGYATGCVLWIVDPDDDGRLVPIGAPGELLVEGPIVGREYLHDHVNTSAAFIPSPSWLATFRSQVSSAFYKTGDLVRYNTEDASIQFLGRKDAQIKLRGQRIELSDVEHHLRPAYPTARDVVADVLRPQNDAAAAMLVAFIDQGLNISAFDCDPSEFRCAVDIAKLSMREALPTYMNPVLYLPMASLPLTSNGKVDRQKLRAVTAGLTEEKMAAYVGKARQKVMPCNATEARLCAALATILNLSPSDISMDDDFFHLGADSIHAIKLVSLLRRRENLSTSVSDIFRHPRLYEIAAGLEIAKPDTIALQEGKSQSFLAGTDASRTMIAQLGLSAADIVDVLPATPFQSRCIRERPFTFFIMKFNRSLEEDVVLNACSTLVEKHEILRTIFVQQNEVDMVQVVLRETAVALGSYGDGAMGSEISCTEFCSRGLSERVPLGAPLVEFKLVKRPETQESILIFRISHAQYDGISMNIFFEDIISMLRGGPMYPSSSFRSYLYTSNERKTPAALSWWRRSLRGSSMTALQSLIGERIASQSASSGSLEKAISMPKLSSGLTAASLVRAAWGWTLARRSRTNDVVFGYLVNGRNTSGTCAVGPCINVVPARICFQEGWTAQDLLAYTQEQYTLSMPYETIAFEEIVQQCTEWAPGTQFSSVLQYQNIDEYPEFVTPDMRVTTSAVFAAPSTEHIMVSATPCQDRLLLGVAAPGLGINATDMSAILDVLCQAVENLSQRPDTLLTDLIAPGLGVSELLL</sequence>
<comment type="similarity">
    <text evidence="4">Belongs to the NRP synthetase family.</text>
</comment>
<dbReference type="InterPro" id="IPR006162">
    <property type="entry name" value="Ppantetheine_attach_site"/>
</dbReference>
<dbReference type="InterPro" id="IPR001242">
    <property type="entry name" value="Condensation_dom"/>
</dbReference>
<organism evidence="6 7">
    <name type="scientific">Apiospora phragmitis</name>
    <dbReference type="NCBI Taxonomy" id="2905665"/>
    <lineage>
        <taxon>Eukaryota</taxon>
        <taxon>Fungi</taxon>
        <taxon>Dikarya</taxon>
        <taxon>Ascomycota</taxon>
        <taxon>Pezizomycotina</taxon>
        <taxon>Sordariomycetes</taxon>
        <taxon>Xylariomycetidae</taxon>
        <taxon>Amphisphaeriales</taxon>
        <taxon>Apiosporaceae</taxon>
        <taxon>Apiospora</taxon>
    </lineage>
</organism>
<dbReference type="InterPro" id="IPR009081">
    <property type="entry name" value="PP-bd_ACP"/>
</dbReference>
<feature type="domain" description="Carrier" evidence="5">
    <location>
        <begin position="1501"/>
        <end position="1577"/>
    </location>
</feature>
<dbReference type="Pfam" id="PF00501">
    <property type="entry name" value="AMP-binding"/>
    <property type="match status" value="6"/>
</dbReference>
<evidence type="ECO:0000256" key="2">
    <source>
        <dbReference type="ARBA" id="ARBA00022553"/>
    </source>
</evidence>
<dbReference type="Gene3D" id="1.10.1200.10">
    <property type="entry name" value="ACP-like"/>
    <property type="match status" value="5"/>
</dbReference>
<dbReference type="PANTHER" id="PTHR45527">
    <property type="entry name" value="NONRIBOSOMAL PEPTIDE SYNTHETASE"/>
    <property type="match status" value="1"/>
</dbReference>
<evidence type="ECO:0000256" key="4">
    <source>
        <dbReference type="ARBA" id="ARBA00029454"/>
    </source>
</evidence>
<dbReference type="SMART" id="SM01294">
    <property type="entry name" value="PKS_PP_betabranch"/>
    <property type="match status" value="1"/>
</dbReference>
<dbReference type="InterPro" id="IPR000873">
    <property type="entry name" value="AMP-dep_synth/lig_dom"/>
</dbReference>
<keyword evidence="1" id="KW-0596">Phosphopantetheine</keyword>
<evidence type="ECO:0000256" key="3">
    <source>
        <dbReference type="ARBA" id="ARBA00022598"/>
    </source>
</evidence>
<dbReference type="PROSITE" id="PS00012">
    <property type="entry name" value="PHOSPHOPANTETHEINE"/>
    <property type="match status" value="2"/>
</dbReference>
<accession>A0ABR1T7N5</accession>
<dbReference type="SUPFAM" id="SSF52777">
    <property type="entry name" value="CoA-dependent acyltransferases"/>
    <property type="match status" value="14"/>
</dbReference>
<name>A0ABR1T7N5_9PEZI</name>
<dbReference type="PANTHER" id="PTHR45527:SF3">
    <property type="entry name" value="SIDEROPHORE SYNTHETASE (EUROFUNG)"/>
    <property type="match status" value="1"/>
</dbReference>
<dbReference type="InterPro" id="IPR045851">
    <property type="entry name" value="AMP-bd_C_sf"/>
</dbReference>
<evidence type="ECO:0000259" key="5">
    <source>
        <dbReference type="PROSITE" id="PS50075"/>
    </source>
</evidence>
<keyword evidence="2" id="KW-0597">Phosphoprotein</keyword>
<dbReference type="GeneID" id="92097566"/>
<dbReference type="PROSITE" id="PS00455">
    <property type="entry name" value="AMP_BINDING"/>
    <property type="match status" value="1"/>
</dbReference>
<dbReference type="InterPro" id="IPR020845">
    <property type="entry name" value="AMP-binding_CS"/>
</dbReference>
<keyword evidence="3" id="KW-0436">Ligase</keyword>